<dbReference type="EMBL" id="MFJF01000005">
    <property type="protein sequence ID" value="OGG08134.1"/>
    <property type="molecule type" value="Genomic_DNA"/>
</dbReference>
<dbReference type="Pfam" id="PF04294">
    <property type="entry name" value="VanW"/>
    <property type="match status" value="1"/>
</dbReference>
<protein>
    <recommendedName>
        <fullName evidence="2">YoaR-like putative peptidoglycan binding domain-containing protein</fullName>
    </recommendedName>
</protein>
<keyword evidence="1" id="KW-0812">Transmembrane</keyword>
<dbReference type="Pfam" id="PF12229">
    <property type="entry name" value="PG_binding_4"/>
    <property type="match status" value="1"/>
</dbReference>
<evidence type="ECO:0000313" key="4">
    <source>
        <dbReference type="Proteomes" id="UP000177354"/>
    </source>
</evidence>
<keyword evidence="1" id="KW-1133">Transmembrane helix</keyword>
<dbReference type="PANTHER" id="PTHR35788">
    <property type="entry name" value="EXPORTED PROTEIN-RELATED"/>
    <property type="match status" value="1"/>
</dbReference>
<reference evidence="3 4" key="1">
    <citation type="journal article" date="2016" name="Nat. Commun.">
        <title>Thousands of microbial genomes shed light on interconnected biogeochemical processes in an aquifer system.</title>
        <authorList>
            <person name="Anantharaman K."/>
            <person name="Brown C.T."/>
            <person name="Hug L.A."/>
            <person name="Sharon I."/>
            <person name="Castelle C.J."/>
            <person name="Probst A.J."/>
            <person name="Thomas B.C."/>
            <person name="Singh A."/>
            <person name="Wilkins M.J."/>
            <person name="Karaoz U."/>
            <person name="Brodie E.L."/>
            <person name="Williams K.H."/>
            <person name="Hubbard S.S."/>
            <person name="Banfield J.F."/>
        </authorList>
    </citation>
    <scope>NUCLEOTIDE SEQUENCE [LARGE SCALE GENOMIC DNA]</scope>
</reference>
<evidence type="ECO:0000313" key="3">
    <source>
        <dbReference type="EMBL" id="OGG08134.1"/>
    </source>
</evidence>
<accession>A0A1F5Z749</accession>
<dbReference type="PANTHER" id="PTHR35788:SF1">
    <property type="entry name" value="EXPORTED PROTEIN"/>
    <property type="match status" value="1"/>
</dbReference>
<dbReference type="InterPro" id="IPR052913">
    <property type="entry name" value="Glycopeptide_resist_protein"/>
</dbReference>
<evidence type="ECO:0000259" key="2">
    <source>
        <dbReference type="Pfam" id="PF12229"/>
    </source>
</evidence>
<dbReference type="InterPro" id="IPR007391">
    <property type="entry name" value="Vancomycin_resist_VanW"/>
</dbReference>
<dbReference type="InterPro" id="IPR022029">
    <property type="entry name" value="YoaR-like_PG-bd"/>
</dbReference>
<gene>
    <name evidence="3" type="ORF">A2777_01980</name>
</gene>
<organism evidence="3 4">
    <name type="scientific">Candidatus Gottesmanbacteria bacterium RIFCSPHIGHO2_01_FULL_40_15</name>
    <dbReference type="NCBI Taxonomy" id="1798376"/>
    <lineage>
        <taxon>Bacteria</taxon>
        <taxon>Candidatus Gottesmaniibacteriota</taxon>
    </lineage>
</organism>
<feature type="transmembrane region" description="Helical" evidence="1">
    <location>
        <begin position="20"/>
        <end position="43"/>
    </location>
</feature>
<proteinExistence type="predicted"/>
<keyword evidence="1" id="KW-0472">Membrane</keyword>
<comment type="caution">
    <text evidence="3">The sequence shown here is derived from an EMBL/GenBank/DDBJ whole genome shotgun (WGS) entry which is preliminary data.</text>
</comment>
<evidence type="ECO:0000256" key="1">
    <source>
        <dbReference type="SAM" id="Phobius"/>
    </source>
</evidence>
<name>A0A1F5Z749_9BACT</name>
<feature type="domain" description="YoaR-like putative peptidoglycan binding" evidence="2">
    <location>
        <begin position="99"/>
        <end position="211"/>
    </location>
</feature>
<dbReference type="Proteomes" id="UP000177354">
    <property type="component" value="Unassembled WGS sequence"/>
</dbReference>
<dbReference type="AlphaFoldDB" id="A0A1F5Z749"/>
<sequence>MVKEKKGKPAVGTLPKKLPLIRVILIIPAILSVLGAVFAVSFINQYENIYRDKIYPGVTVDFIPFGGKSQRDLENYFNKKNKKLAGFQITLKHEDRSATISGKELKAGYDVKLSSIQAYSIGRSGNILSDIYHKWRAKAAGINLTAVMTMDNEYIDETITYLANSIDKKAEDALFNFTGGRVTAFKPSRSGVAVNREKTKKLVMNFLEKTIQNGTDEKVEFKLPVEIVLPSITTENSNDFGIKELIGTGKSKFVGSIASRIHNIELAASRINGRLIPPGETFSFNSALGDVSSATGYQPAYIIKDGRTVLGDGGGVCQVSTTLFRAALSSGLPVVERWAHSYRVSYYEQDSGPGIDATVFAPSVDLKFTNDTPAHILIQAETNKSASSLTFSLYGVSDGRVAQITKPVILSQTPPPPDLYQDDPTLDNGAVKQVDWKAWGAKVNFDYKVTRDREILFQKSFFSNFQPWQAVFLRGTRI</sequence>